<evidence type="ECO:0000313" key="3">
    <source>
        <dbReference type="Proteomes" id="UP000215335"/>
    </source>
</evidence>
<proteinExistence type="predicted"/>
<name>A0A232F6T3_9HYME</name>
<keyword evidence="3" id="KW-1185">Reference proteome</keyword>
<feature type="domain" description="Mutator-like transposase" evidence="1">
    <location>
        <begin position="108"/>
        <end position="210"/>
    </location>
</feature>
<sequence>MRLVGGGLESLRTFCGVMDFPRPIQNATFTKIQAISQLSIEDLDENMLYDESDVTNTPDEIVACKQEICRRGHRSYNGVFTILGQESGKIIDLEVLSSYCLQCNQYEKVHGSEAYGTHVTISKKDCCGHVQKRFGTQRTNLKENKKLGGKGKLTDKIINTLQTYYGNAIRAHPDSIEDITRAIWAIFYHKASTDQNPQHMQCPPRSDSWCKYQKAVAEELNIKPGKNELFAAVTKDQARIKDAEKQAKCNTTEARKLRRLLRISTVDDRAHYKQFNRVI</sequence>
<evidence type="ECO:0000313" key="2">
    <source>
        <dbReference type="EMBL" id="OXU26355.1"/>
    </source>
</evidence>
<dbReference type="AlphaFoldDB" id="A0A232F6T3"/>
<reference evidence="2 3" key="1">
    <citation type="journal article" date="2017" name="Curr. Biol.">
        <title>The Evolution of Venom by Co-option of Single-Copy Genes.</title>
        <authorList>
            <person name="Martinson E.O."/>
            <person name="Mrinalini"/>
            <person name="Kelkar Y.D."/>
            <person name="Chang C.H."/>
            <person name="Werren J.H."/>
        </authorList>
    </citation>
    <scope>NUCLEOTIDE SEQUENCE [LARGE SCALE GENOMIC DNA]</scope>
    <source>
        <strain evidence="2 3">Alberta</strain>
        <tissue evidence="2">Whole body</tissue>
    </source>
</reference>
<protein>
    <recommendedName>
        <fullName evidence="1">Mutator-like transposase domain-containing protein</fullName>
    </recommendedName>
</protein>
<comment type="caution">
    <text evidence="2">The sequence shown here is derived from an EMBL/GenBank/DDBJ whole genome shotgun (WGS) entry which is preliminary data.</text>
</comment>
<dbReference type="EMBL" id="NNAY01000816">
    <property type="protein sequence ID" value="OXU26355.1"/>
    <property type="molecule type" value="Genomic_DNA"/>
</dbReference>
<dbReference type="Proteomes" id="UP000215335">
    <property type="component" value="Unassembled WGS sequence"/>
</dbReference>
<organism evidence="2 3">
    <name type="scientific">Trichomalopsis sarcophagae</name>
    <dbReference type="NCBI Taxonomy" id="543379"/>
    <lineage>
        <taxon>Eukaryota</taxon>
        <taxon>Metazoa</taxon>
        <taxon>Ecdysozoa</taxon>
        <taxon>Arthropoda</taxon>
        <taxon>Hexapoda</taxon>
        <taxon>Insecta</taxon>
        <taxon>Pterygota</taxon>
        <taxon>Neoptera</taxon>
        <taxon>Endopterygota</taxon>
        <taxon>Hymenoptera</taxon>
        <taxon>Apocrita</taxon>
        <taxon>Proctotrupomorpha</taxon>
        <taxon>Chalcidoidea</taxon>
        <taxon>Pteromalidae</taxon>
        <taxon>Pteromalinae</taxon>
        <taxon>Trichomalopsis</taxon>
    </lineage>
</organism>
<dbReference type="InterPro" id="IPR049012">
    <property type="entry name" value="Mutator_transp_dom"/>
</dbReference>
<dbReference type="Pfam" id="PF20700">
    <property type="entry name" value="Mutator"/>
    <property type="match status" value="1"/>
</dbReference>
<accession>A0A232F6T3</accession>
<dbReference type="OrthoDB" id="10060618at2759"/>
<gene>
    <name evidence="2" type="ORF">TSAR_000652</name>
</gene>
<evidence type="ECO:0000259" key="1">
    <source>
        <dbReference type="Pfam" id="PF20700"/>
    </source>
</evidence>